<dbReference type="Proteomes" id="UP000244450">
    <property type="component" value="Unassembled WGS sequence"/>
</dbReference>
<reference evidence="1 2" key="1">
    <citation type="submission" date="2018-04" db="EMBL/GenBank/DDBJ databases">
        <title>Chitinophaga fuyangensis sp. nov., isolated from soil in a chemical factory.</title>
        <authorList>
            <person name="Chen K."/>
        </authorList>
    </citation>
    <scope>NUCLEOTIDE SEQUENCE [LARGE SCALE GENOMIC DNA]</scope>
    <source>
        <strain evidence="1 2">LY-1</strain>
    </source>
</reference>
<dbReference type="OrthoDB" id="5918411at2"/>
<dbReference type="AlphaFoldDB" id="A0A2T7BLS9"/>
<dbReference type="RefSeq" id="WP_108685273.1">
    <property type="nucleotide sequence ID" value="NZ_QCYK01000001.1"/>
</dbReference>
<protein>
    <recommendedName>
        <fullName evidence="3">Nucleotidyltransferase</fullName>
    </recommendedName>
</protein>
<dbReference type="InterPro" id="IPR043519">
    <property type="entry name" value="NT_sf"/>
</dbReference>
<keyword evidence="2" id="KW-1185">Reference proteome</keyword>
<sequence>MNDILTQIALEMLSKFQDVLAKFNIEYYLVGAVARDIGLSADPTHASSRRTQDIDIALLIADQAQFYDIKAALVDTGDFSADPSEAIKFTYKGILEVDLLPFGEIENELREARLESPRLFILDVPGFKELLPYADYFEISPELRLKVCSLEGLVLLKIISSNDRPERIKDITDIEDITKAYFDLTVETIFSEHEDAADLYDHSARNYLQLVGARVIGRRIGRILADSPNLRNRIIDILNGRVVGQHWTAIADGIMDMDKS</sequence>
<comment type="caution">
    <text evidence="1">The sequence shown here is derived from an EMBL/GenBank/DDBJ whole genome shotgun (WGS) entry which is preliminary data.</text>
</comment>
<evidence type="ECO:0008006" key="3">
    <source>
        <dbReference type="Google" id="ProtNLM"/>
    </source>
</evidence>
<dbReference type="Gene3D" id="3.30.460.40">
    <property type="match status" value="1"/>
</dbReference>
<gene>
    <name evidence="1" type="ORF">DCC81_03885</name>
</gene>
<organism evidence="1 2">
    <name type="scientific">Chitinophaga parva</name>
    <dbReference type="NCBI Taxonomy" id="2169414"/>
    <lineage>
        <taxon>Bacteria</taxon>
        <taxon>Pseudomonadati</taxon>
        <taxon>Bacteroidota</taxon>
        <taxon>Chitinophagia</taxon>
        <taxon>Chitinophagales</taxon>
        <taxon>Chitinophagaceae</taxon>
        <taxon>Chitinophaga</taxon>
    </lineage>
</organism>
<proteinExistence type="predicted"/>
<evidence type="ECO:0000313" key="1">
    <source>
        <dbReference type="EMBL" id="PUZ28634.1"/>
    </source>
</evidence>
<dbReference type="EMBL" id="QCYK01000001">
    <property type="protein sequence ID" value="PUZ28634.1"/>
    <property type="molecule type" value="Genomic_DNA"/>
</dbReference>
<name>A0A2T7BLS9_9BACT</name>
<evidence type="ECO:0000313" key="2">
    <source>
        <dbReference type="Proteomes" id="UP000244450"/>
    </source>
</evidence>
<accession>A0A2T7BLS9</accession>
<dbReference type="SUPFAM" id="SSF81301">
    <property type="entry name" value="Nucleotidyltransferase"/>
    <property type="match status" value="1"/>
</dbReference>